<dbReference type="NCBIfam" id="TIGR04057">
    <property type="entry name" value="SusC_RagA_signa"/>
    <property type="match status" value="1"/>
</dbReference>
<keyword evidence="2 8" id="KW-0813">Transport</keyword>
<dbReference type="InterPro" id="IPR023997">
    <property type="entry name" value="TonB-dep_OMP_SusC/RagA_CS"/>
</dbReference>
<dbReference type="EMBL" id="JAGTXB010000006">
    <property type="protein sequence ID" value="MBS0028564.1"/>
    <property type="molecule type" value="Genomic_DNA"/>
</dbReference>
<gene>
    <name evidence="12" type="ORF">KE626_14680</name>
</gene>
<dbReference type="InterPro" id="IPR000531">
    <property type="entry name" value="Beta-barrel_TonB"/>
</dbReference>
<evidence type="ECO:0000256" key="5">
    <source>
        <dbReference type="ARBA" id="ARBA00023077"/>
    </source>
</evidence>
<evidence type="ECO:0000313" key="12">
    <source>
        <dbReference type="EMBL" id="MBS0028564.1"/>
    </source>
</evidence>
<dbReference type="Gene3D" id="2.60.40.1120">
    <property type="entry name" value="Carboxypeptidase-like, regulatory domain"/>
    <property type="match status" value="1"/>
</dbReference>
<feature type="domain" description="TonB-dependent receptor plug" evidence="11">
    <location>
        <begin position="210"/>
        <end position="341"/>
    </location>
</feature>
<organism evidence="12 13">
    <name type="scientific">Chitinophaga hostae</name>
    <dbReference type="NCBI Taxonomy" id="2831022"/>
    <lineage>
        <taxon>Bacteria</taxon>
        <taxon>Pseudomonadati</taxon>
        <taxon>Bacteroidota</taxon>
        <taxon>Chitinophagia</taxon>
        <taxon>Chitinophagales</taxon>
        <taxon>Chitinophagaceae</taxon>
        <taxon>Chitinophaga</taxon>
    </lineage>
</organism>
<evidence type="ECO:0000259" key="10">
    <source>
        <dbReference type="Pfam" id="PF00593"/>
    </source>
</evidence>
<accession>A0ABS5IZZ9</accession>
<dbReference type="Pfam" id="PF13715">
    <property type="entry name" value="CarbopepD_reg_2"/>
    <property type="match status" value="1"/>
</dbReference>
<dbReference type="InterPro" id="IPR037066">
    <property type="entry name" value="Plug_dom_sf"/>
</dbReference>
<dbReference type="InterPro" id="IPR012910">
    <property type="entry name" value="Plug_dom"/>
</dbReference>
<evidence type="ECO:0000256" key="4">
    <source>
        <dbReference type="ARBA" id="ARBA00022692"/>
    </source>
</evidence>
<sequence length="1085" mass="118957">MMKLTMMLLTIGFLHVYAKGVSQNISFSGKNVPLETVFTVVKQQTGCVFMCTESLLRISHPVTADEKDVPLEKFLADIFRAQPLQYSIKGKSIFVYARPVPPPAPDAMPAISQPVTGRVTGPDGQPLPGATITVKGGKQAGVTNAEGIFTLSLNAGEVLIVTFIGYEKKEYTVTAAMIRGGNMTITLARSTSVLDDVQIIAYGATTRRLSTGSIAKLKGEDIRKQPVESPLLALSGRLPGVQISQTSGLAGAPVSVTIRGKNTLGAGSDPLYVIDGVPFAHSLGSVTFASGISAQTMGGLMGANSGGSPFVTINPADIESIEVLKDADATAIYGSRGANGVVLITTRKAKAGKTSVDASYYTGWARPTRMAEMLNTQQYIAMRREAFQNDGITPTASNATDLMVWDTTRYTNWGKLLLGKQGRSNDAQVRISGGSQQTQVSLTAGFHRETPIYYGSMPDNRASVRANLTHRSSDNKFSISFSGGFSSDKNEVTTTDLMQFLTAVPNAPYPLDSSGNLVWRDKGINFSNPLAYTFKQFIANTENMLGSMNLRYQVIEGLQLKLDAGYNSLRLDQTATNPIKSQSPYSATLNSTADFFTKNARNWIIEPQAEYSRHLGKAGLQVLVGGSFQEQLNQQTKISASGYASDDLLLTPGPASVKSVTSGYSKYHYAALFGRVNLNWDGKYLLNVSARHDGSSRFGPGKQFGTFGAVGAGWIFSEENFMKNWSFLSFGKLRGSMGVTGNDRIGDYQYLSQWAPTNAALPYQGASGLYPANLDNPNYAWERNRKWEAALELSFLKERVYVSADYYLNKTDNQLTGLTLPSQVGFSYVNANRDAILQNSGWELMLNTTNVEKKHFSWKTAFNITIPRNKLIAYPGLEDTYYASVWSIGQPVTISKWIAYEGVDPQTGVHKLGGMSVPKDQTAVYDLAQRLYGGLQNTFTYRNWTLDFFFHFVKQRGKTSIQFQAPGARTNQPVAVLDRWQHPGDITDVQRFTTTGTAVTTYSYYANYSEARITDASFVRLKNVALSYQFEQNIVKRIKADNVRLYLQAQNLLTFTHYKTGDPETMTFSSMPPMRMLTIGAQISF</sequence>
<keyword evidence="4 8" id="KW-0812">Transmembrane</keyword>
<proteinExistence type="inferred from homology"/>
<evidence type="ECO:0000256" key="7">
    <source>
        <dbReference type="ARBA" id="ARBA00023237"/>
    </source>
</evidence>
<dbReference type="Pfam" id="PF07715">
    <property type="entry name" value="Plug"/>
    <property type="match status" value="1"/>
</dbReference>
<evidence type="ECO:0000256" key="2">
    <source>
        <dbReference type="ARBA" id="ARBA00022448"/>
    </source>
</evidence>
<dbReference type="PROSITE" id="PS52016">
    <property type="entry name" value="TONB_DEPENDENT_REC_3"/>
    <property type="match status" value="1"/>
</dbReference>
<keyword evidence="13" id="KW-1185">Reference proteome</keyword>
<comment type="caution">
    <text evidence="12">The sequence shown here is derived from an EMBL/GenBank/DDBJ whole genome shotgun (WGS) entry which is preliminary data.</text>
</comment>
<dbReference type="Proteomes" id="UP000676386">
    <property type="component" value="Unassembled WGS sequence"/>
</dbReference>
<dbReference type="Pfam" id="PF00593">
    <property type="entry name" value="TonB_dep_Rec_b-barrel"/>
    <property type="match status" value="1"/>
</dbReference>
<dbReference type="InterPro" id="IPR039426">
    <property type="entry name" value="TonB-dep_rcpt-like"/>
</dbReference>
<evidence type="ECO:0000256" key="3">
    <source>
        <dbReference type="ARBA" id="ARBA00022452"/>
    </source>
</evidence>
<dbReference type="NCBIfam" id="TIGR04056">
    <property type="entry name" value="OMP_RagA_SusC"/>
    <property type="match status" value="1"/>
</dbReference>
<evidence type="ECO:0000256" key="9">
    <source>
        <dbReference type="RuleBase" id="RU003357"/>
    </source>
</evidence>
<reference evidence="12 13" key="1">
    <citation type="submission" date="2021-04" db="EMBL/GenBank/DDBJ databases">
        <title>Chitinophaga sp. nov., isolated from the rhizosphere soil.</title>
        <authorList>
            <person name="He S."/>
        </authorList>
    </citation>
    <scope>NUCLEOTIDE SEQUENCE [LARGE SCALE GENOMIC DNA]</scope>
    <source>
        <strain evidence="12 13">2R12</strain>
    </source>
</reference>
<dbReference type="Gene3D" id="2.40.170.20">
    <property type="entry name" value="TonB-dependent receptor, beta-barrel domain"/>
    <property type="match status" value="1"/>
</dbReference>
<protein>
    <submittedName>
        <fullName evidence="12">SusC/RagA family TonB-linked outer membrane protein</fullName>
    </submittedName>
</protein>
<comment type="similarity">
    <text evidence="8 9">Belongs to the TonB-dependent receptor family.</text>
</comment>
<dbReference type="RefSeq" id="WP_211973666.1">
    <property type="nucleotide sequence ID" value="NZ_CBFHAM010000039.1"/>
</dbReference>
<evidence type="ECO:0000256" key="8">
    <source>
        <dbReference type="PROSITE-ProRule" id="PRU01360"/>
    </source>
</evidence>
<dbReference type="Gene3D" id="2.170.130.10">
    <property type="entry name" value="TonB-dependent receptor, plug domain"/>
    <property type="match status" value="1"/>
</dbReference>
<evidence type="ECO:0000256" key="1">
    <source>
        <dbReference type="ARBA" id="ARBA00004571"/>
    </source>
</evidence>
<keyword evidence="6 8" id="KW-0472">Membrane</keyword>
<evidence type="ECO:0000259" key="11">
    <source>
        <dbReference type="Pfam" id="PF07715"/>
    </source>
</evidence>
<keyword evidence="3 8" id="KW-1134">Transmembrane beta strand</keyword>
<keyword evidence="5 9" id="KW-0798">TonB box</keyword>
<dbReference type="InterPro" id="IPR008969">
    <property type="entry name" value="CarboxyPept-like_regulatory"/>
</dbReference>
<feature type="domain" description="TonB-dependent receptor-like beta-barrel" evidence="10">
    <location>
        <begin position="507"/>
        <end position="1052"/>
    </location>
</feature>
<dbReference type="InterPro" id="IPR023996">
    <property type="entry name" value="TonB-dep_OMP_SusC/RagA"/>
</dbReference>
<evidence type="ECO:0000256" key="6">
    <source>
        <dbReference type="ARBA" id="ARBA00023136"/>
    </source>
</evidence>
<comment type="subcellular location">
    <subcellularLocation>
        <location evidence="1 8">Cell outer membrane</location>
        <topology evidence="1 8">Multi-pass membrane protein</topology>
    </subcellularLocation>
</comment>
<dbReference type="SUPFAM" id="SSF49464">
    <property type="entry name" value="Carboxypeptidase regulatory domain-like"/>
    <property type="match status" value="1"/>
</dbReference>
<name>A0ABS5IZZ9_9BACT</name>
<evidence type="ECO:0000313" key="13">
    <source>
        <dbReference type="Proteomes" id="UP000676386"/>
    </source>
</evidence>
<dbReference type="InterPro" id="IPR036942">
    <property type="entry name" value="Beta-barrel_TonB_sf"/>
</dbReference>
<keyword evidence="7 8" id="KW-0998">Cell outer membrane</keyword>
<dbReference type="SUPFAM" id="SSF56935">
    <property type="entry name" value="Porins"/>
    <property type="match status" value="1"/>
</dbReference>